<feature type="non-terminal residue" evidence="1">
    <location>
        <position position="158"/>
    </location>
</feature>
<name>A0ABW3MIC9_9PSEU</name>
<protein>
    <submittedName>
        <fullName evidence="1">Uncharacterized protein</fullName>
    </submittedName>
</protein>
<dbReference type="EMBL" id="JBHTIS010002494">
    <property type="protein sequence ID" value="MFD1049932.1"/>
    <property type="molecule type" value="Genomic_DNA"/>
</dbReference>
<evidence type="ECO:0000313" key="2">
    <source>
        <dbReference type="Proteomes" id="UP001597045"/>
    </source>
</evidence>
<dbReference type="Proteomes" id="UP001597045">
    <property type="component" value="Unassembled WGS sequence"/>
</dbReference>
<reference evidence="2" key="1">
    <citation type="journal article" date="2019" name="Int. J. Syst. Evol. Microbiol.">
        <title>The Global Catalogue of Microorganisms (GCM) 10K type strain sequencing project: providing services to taxonomists for standard genome sequencing and annotation.</title>
        <authorList>
            <consortium name="The Broad Institute Genomics Platform"/>
            <consortium name="The Broad Institute Genome Sequencing Center for Infectious Disease"/>
            <person name="Wu L."/>
            <person name="Ma J."/>
        </authorList>
    </citation>
    <scope>NUCLEOTIDE SEQUENCE [LARGE SCALE GENOMIC DNA]</scope>
    <source>
        <strain evidence="2">JCM 31486</strain>
    </source>
</reference>
<organism evidence="1 2">
    <name type="scientific">Kibdelosporangium lantanae</name>
    <dbReference type="NCBI Taxonomy" id="1497396"/>
    <lineage>
        <taxon>Bacteria</taxon>
        <taxon>Bacillati</taxon>
        <taxon>Actinomycetota</taxon>
        <taxon>Actinomycetes</taxon>
        <taxon>Pseudonocardiales</taxon>
        <taxon>Pseudonocardiaceae</taxon>
        <taxon>Kibdelosporangium</taxon>
    </lineage>
</organism>
<evidence type="ECO:0000313" key="1">
    <source>
        <dbReference type="EMBL" id="MFD1049932.1"/>
    </source>
</evidence>
<accession>A0ABW3MIC9</accession>
<gene>
    <name evidence="1" type="ORF">ACFQ1S_32580</name>
</gene>
<sequence>MTTVLAHEELTLGTSAPRLAVDRTMGNVRYLTIDGVRAYHLSYACGTCGIVLRREPGAPVGALDAEQVRDRLNSGLDHLDPEVVAAFSRQLPYGPYLVMLMDIQPSLVQPGTADDYFVAEVPGLWPEDEGGGTTVAYYRFGDRRIDESNQLFQFAVPL</sequence>
<proteinExistence type="predicted"/>
<comment type="caution">
    <text evidence="1">The sequence shown here is derived from an EMBL/GenBank/DDBJ whole genome shotgun (WGS) entry which is preliminary data.</text>
</comment>
<keyword evidence="2" id="KW-1185">Reference proteome</keyword>